<dbReference type="Proteomes" id="UP000250140">
    <property type="component" value="Unassembled WGS sequence"/>
</dbReference>
<accession>A0A8E2EN47</accession>
<feature type="compositionally biased region" description="Basic and acidic residues" evidence="1">
    <location>
        <begin position="43"/>
        <end position="53"/>
    </location>
</feature>
<keyword evidence="3" id="KW-1185">Reference proteome</keyword>
<sequence>MECMDGVPGGGEQGSEGARESGPARRETRDIALPPWEGNGDWGGREGKGREHNGVTIEGTRSSEMDGVERRGFEASGSRRRDSPPPPPPQPPPPSPPHAALRCAFLLGSMFF</sequence>
<dbReference type="EMBL" id="KV751159">
    <property type="protein sequence ID" value="OCL01273.1"/>
    <property type="molecule type" value="Genomic_DNA"/>
</dbReference>
<feature type="compositionally biased region" description="Pro residues" evidence="1">
    <location>
        <begin position="84"/>
        <end position="97"/>
    </location>
</feature>
<evidence type="ECO:0000256" key="1">
    <source>
        <dbReference type="SAM" id="MobiDB-lite"/>
    </source>
</evidence>
<dbReference type="AlphaFoldDB" id="A0A8E2EN47"/>
<evidence type="ECO:0000313" key="2">
    <source>
        <dbReference type="EMBL" id="OCL01273.1"/>
    </source>
</evidence>
<evidence type="ECO:0000313" key="3">
    <source>
        <dbReference type="Proteomes" id="UP000250140"/>
    </source>
</evidence>
<feature type="region of interest" description="Disordered" evidence="1">
    <location>
        <begin position="1"/>
        <end position="100"/>
    </location>
</feature>
<feature type="compositionally biased region" description="Basic and acidic residues" evidence="1">
    <location>
        <begin position="61"/>
        <end position="83"/>
    </location>
</feature>
<gene>
    <name evidence="2" type="ORF">AOQ84DRAFT_393779</name>
</gene>
<protein>
    <submittedName>
        <fullName evidence="2">Uncharacterized protein</fullName>
    </submittedName>
</protein>
<reference evidence="2 3" key="1">
    <citation type="journal article" date="2016" name="Nat. Commun.">
        <title>Ectomycorrhizal ecology is imprinted in the genome of the dominant symbiotic fungus Cenococcum geophilum.</title>
        <authorList>
            <consortium name="DOE Joint Genome Institute"/>
            <person name="Peter M."/>
            <person name="Kohler A."/>
            <person name="Ohm R.A."/>
            <person name="Kuo A."/>
            <person name="Krutzmann J."/>
            <person name="Morin E."/>
            <person name="Arend M."/>
            <person name="Barry K.W."/>
            <person name="Binder M."/>
            <person name="Choi C."/>
            <person name="Clum A."/>
            <person name="Copeland A."/>
            <person name="Grisel N."/>
            <person name="Haridas S."/>
            <person name="Kipfer T."/>
            <person name="LaButti K."/>
            <person name="Lindquist E."/>
            <person name="Lipzen A."/>
            <person name="Maire R."/>
            <person name="Meier B."/>
            <person name="Mihaltcheva S."/>
            <person name="Molinier V."/>
            <person name="Murat C."/>
            <person name="Poggeler S."/>
            <person name="Quandt C.A."/>
            <person name="Sperisen C."/>
            <person name="Tritt A."/>
            <person name="Tisserant E."/>
            <person name="Crous P.W."/>
            <person name="Henrissat B."/>
            <person name="Nehls U."/>
            <person name="Egli S."/>
            <person name="Spatafora J.W."/>
            <person name="Grigoriev I.V."/>
            <person name="Martin F.M."/>
        </authorList>
    </citation>
    <scope>NUCLEOTIDE SEQUENCE [LARGE SCALE GENOMIC DNA]</scope>
    <source>
        <strain evidence="2 3">CBS 207.34</strain>
    </source>
</reference>
<proteinExistence type="predicted"/>
<organism evidence="2 3">
    <name type="scientific">Glonium stellatum</name>
    <dbReference type="NCBI Taxonomy" id="574774"/>
    <lineage>
        <taxon>Eukaryota</taxon>
        <taxon>Fungi</taxon>
        <taxon>Dikarya</taxon>
        <taxon>Ascomycota</taxon>
        <taxon>Pezizomycotina</taxon>
        <taxon>Dothideomycetes</taxon>
        <taxon>Pleosporomycetidae</taxon>
        <taxon>Gloniales</taxon>
        <taxon>Gloniaceae</taxon>
        <taxon>Glonium</taxon>
    </lineage>
</organism>
<feature type="compositionally biased region" description="Basic and acidic residues" evidence="1">
    <location>
        <begin position="17"/>
        <end position="30"/>
    </location>
</feature>
<name>A0A8E2EN47_9PEZI</name>